<reference evidence="1" key="1">
    <citation type="submission" date="2021-05" db="EMBL/GenBank/DDBJ databases">
        <authorList>
            <person name="Tigano A."/>
        </authorList>
    </citation>
    <scope>NUCLEOTIDE SEQUENCE</scope>
</reference>
<sequence length="193" mass="22013">MPFDEWKEILSGTIFFLQPLQEQAVKVIALFRHSRVQELFQVPKPSLQLPDDDRGDVPEVVLLQGRIPVLRTRCRGQQPEQLPPDPLQLLFALELLFDALFPEPGHQRQSQAFVMYPAHTNACGWLSHQFVRFHGRHGPDEAPKRSDSGCNESRPSLQCVRLRVANGDSVSMSTWVCSTVDSWGIWWGQETKV</sequence>
<evidence type="ECO:0000313" key="1">
    <source>
        <dbReference type="EMBL" id="CAG5929002.1"/>
    </source>
</evidence>
<keyword evidence="2" id="KW-1185">Reference proteome</keyword>
<organism evidence="1 2">
    <name type="scientific">Menidia menidia</name>
    <name type="common">Atlantic silverside</name>
    <dbReference type="NCBI Taxonomy" id="238744"/>
    <lineage>
        <taxon>Eukaryota</taxon>
        <taxon>Metazoa</taxon>
        <taxon>Chordata</taxon>
        <taxon>Craniata</taxon>
        <taxon>Vertebrata</taxon>
        <taxon>Euteleostomi</taxon>
        <taxon>Actinopterygii</taxon>
        <taxon>Neopterygii</taxon>
        <taxon>Teleostei</taxon>
        <taxon>Neoteleostei</taxon>
        <taxon>Acanthomorphata</taxon>
        <taxon>Ovalentaria</taxon>
        <taxon>Atherinomorphae</taxon>
        <taxon>Atheriniformes</taxon>
        <taxon>Atherinopsidae</taxon>
        <taxon>Menidiinae</taxon>
        <taxon>Menidia</taxon>
    </lineage>
</organism>
<comment type="caution">
    <text evidence="1">The sequence shown here is derived from an EMBL/GenBank/DDBJ whole genome shotgun (WGS) entry which is preliminary data.</text>
</comment>
<gene>
    <name evidence="1" type="ORF">MMEN_LOCUS12644</name>
</gene>
<protein>
    <submittedName>
        <fullName evidence="1">(Atlantic silverside) hypothetical protein</fullName>
    </submittedName>
</protein>
<proteinExistence type="predicted"/>
<dbReference type="Proteomes" id="UP000677803">
    <property type="component" value="Unassembled WGS sequence"/>
</dbReference>
<evidence type="ECO:0000313" key="2">
    <source>
        <dbReference type="Proteomes" id="UP000677803"/>
    </source>
</evidence>
<accession>A0A8S4BCR5</accession>
<dbReference type="EMBL" id="CAJRST010013335">
    <property type="protein sequence ID" value="CAG5929002.1"/>
    <property type="molecule type" value="Genomic_DNA"/>
</dbReference>
<dbReference type="AlphaFoldDB" id="A0A8S4BCR5"/>
<name>A0A8S4BCR5_9TELE</name>